<keyword evidence="6" id="KW-1185">Reference proteome</keyword>
<dbReference type="InterPro" id="IPR036770">
    <property type="entry name" value="Ankyrin_rpt-contain_sf"/>
</dbReference>
<dbReference type="InterPro" id="IPR002110">
    <property type="entry name" value="Ankyrin_rpt"/>
</dbReference>
<dbReference type="PROSITE" id="PS50297">
    <property type="entry name" value="ANK_REP_REGION"/>
    <property type="match status" value="1"/>
</dbReference>
<dbReference type="PROSITE" id="PS50088">
    <property type="entry name" value="ANK_REPEAT"/>
    <property type="match status" value="2"/>
</dbReference>
<comment type="caution">
    <text evidence="5">The sequence shown here is derived from an EMBL/GenBank/DDBJ whole genome shotgun (WGS) entry which is preliminary data.</text>
</comment>
<dbReference type="Gene3D" id="1.25.40.20">
    <property type="entry name" value="Ankyrin repeat-containing domain"/>
    <property type="match status" value="1"/>
</dbReference>
<sequence>MKSRLRRKLAGRLVWAAGSEDPATVRAVLRTGLHPDTADTQGTTALYAASVHGDAETAGLLLRAGASPDRESAGPGSEGTPLCAAACWGHTEAVRALLAYGADPALREDDGQGRTPLEWAEAGPHPETAKLLLAATR</sequence>
<evidence type="ECO:0000256" key="2">
    <source>
        <dbReference type="ARBA" id="ARBA00023043"/>
    </source>
</evidence>
<organism evidence="5 6">
    <name type="scientific">Streptomyces lichenis</name>
    <dbReference type="NCBI Taxonomy" id="2306967"/>
    <lineage>
        <taxon>Bacteria</taxon>
        <taxon>Bacillati</taxon>
        <taxon>Actinomycetota</taxon>
        <taxon>Actinomycetes</taxon>
        <taxon>Kitasatosporales</taxon>
        <taxon>Streptomycetaceae</taxon>
        <taxon>Streptomyces</taxon>
    </lineage>
</organism>
<name>A0ABT0IJC5_9ACTN</name>
<evidence type="ECO:0000256" key="1">
    <source>
        <dbReference type="ARBA" id="ARBA00022737"/>
    </source>
</evidence>
<reference evidence="5 6" key="1">
    <citation type="submission" date="2022-04" db="EMBL/GenBank/DDBJ databases">
        <title>Streptomyces sp. nov. LCR6-01 isolated from Lichen of Dirinaria sp.</title>
        <authorList>
            <person name="Kanchanasin P."/>
            <person name="Tanasupawat S."/>
            <person name="Phongsopitanun W."/>
        </authorList>
    </citation>
    <scope>NUCLEOTIDE SEQUENCE [LARGE SCALE GENOMIC DNA]</scope>
    <source>
        <strain evidence="5 6">LCR6-01</strain>
    </source>
</reference>
<accession>A0ABT0IJC5</accession>
<dbReference type="SMART" id="SM00248">
    <property type="entry name" value="ANK"/>
    <property type="match status" value="2"/>
</dbReference>
<keyword evidence="2 3" id="KW-0040">ANK repeat</keyword>
<dbReference type="EMBL" id="JALPTH010000040">
    <property type="protein sequence ID" value="MCK8681375.1"/>
    <property type="molecule type" value="Genomic_DNA"/>
</dbReference>
<dbReference type="Pfam" id="PF12796">
    <property type="entry name" value="Ank_2"/>
    <property type="match status" value="1"/>
</dbReference>
<dbReference type="PANTHER" id="PTHR24171">
    <property type="entry name" value="ANKYRIN REPEAT DOMAIN-CONTAINING PROTEIN 39-RELATED"/>
    <property type="match status" value="1"/>
</dbReference>
<feature type="repeat" description="ANK" evidence="3">
    <location>
        <begin position="77"/>
        <end position="109"/>
    </location>
</feature>
<gene>
    <name evidence="5" type="ORF">M1O15_29070</name>
</gene>
<proteinExistence type="predicted"/>
<evidence type="ECO:0000313" key="6">
    <source>
        <dbReference type="Proteomes" id="UP001522868"/>
    </source>
</evidence>
<feature type="repeat" description="ANK" evidence="3">
    <location>
        <begin position="41"/>
        <end position="73"/>
    </location>
</feature>
<dbReference type="Proteomes" id="UP001522868">
    <property type="component" value="Unassembled WGS sequence"/>
</dbReference>
<protein>
    <submittedName>
        <fullName evidence="5">Ankyrin repeat domain-containing protein</fullName>
    </submittedName>
</protein>
<feature type="region of interest" description="Disordered" evidence="4">
    <location>
        <begin position="107"/>
        <end position="126"/>
    </location>
</feature>
<dbReference type="SUPFAM" id="SSF48403">
    <property type="entry name" value="Ankyrin repeat"/>
    <property type="match status" value="1"/>
</dbReference>
<dbReference type="Pfam" id="PF00023">
    <property type="entry name" value="Ank"/>
    <property type="match status" value="1"/>
</dbReference>
<evidence type="ECO:0000256" key="3">
    <source>
        <dbReference type="PROSITE-ProRule" id="PRU00023"/>
    </source>
</evidence>
<evidence type="ECO:0000313" key="5">
    <source>
        <dbReference type="EMBL" id="MCK8681375.1"/>
    </source>
</evidence>
<dbReference type="PANTHER" id="PTHR24171:SF9">
    <property type="entry name" value="ANKYRIN REPEAT DOMAIN-CONTAINING PROTEIN 39"/>
    <property type="match status" value="1"/>
</dbReference>
<dbReference type="RefSeq" id="WP_248637198.1">
    <property type="nucleotide sequence ID" value="NZ_JALPTH010000040.1"/>
</dbReference>
<keyword evidence="1" id="KW-0677">Repeat</keyword>
<evidence type="ECO:0000256" key="4">
    <source>
        <dbReference type="SAM" id="MobiDB-lite"/>
    </source>
</evidence>